<proteinExistence type="inferred from homology"/>
<feature type="transmembrane region" description="Helical" evidence="7">
    <location>
        <begin position="282"/>
        <end position="311"/>
    </location>
</feature>
<evidence type="ECO:0000256" key="6">
    <source>
        <dbReference type="SAM" id="MobiDB-lite"/>
    </source>
</evidence>
<evidence type="ECO:0000313" key="9">
    <source>
        <dbReference type="Proteomes" id="UP000316714"/>
    </source>
</evidence>
<dbReference type="PANTHER" id="PTHR21716">
    <property type="entry name" value="TRANSMEMBRANE PROTEIN"/>
    <property type="match status" value="1"/>
</dbReference>
<dbReference type="Pfam" id="PF01594">
    <property type="entry name" value="AI-2E_transport"/>
    <property type="match status" value="1"/>
</dbReference>
<comment type="caution">
    <text evidence="8">The sequence shown here is derived from an EMBL/GenBank/DDBJ whole genome shotgun (WGS) entry which is preliminary data.</text>
</comment>
<feature type="transmembrane region" description="Helical" evidence="7">
    <location>
        <begin position="47"/>
        <end position="69"/>
    </location>
</feature>
<feature type="transmembrane region" description="Helical" evidence="7">
    <location>
        <begin position="354"/>
        <end position="380"/>
    </location>
</feature>
<evidence type="ECO:0000256" key="3">
    <source>
        <dbReference type="ARBA" id="ARBA00022692"/>
    </source>
</evidence>
<dbReference type="AlphaFoldDB" id="A0A5C5VIN2"/>
<name>A0A5C5VIN2_9BACT</name>
<dbReference type="EMBL" id="SIHJ01000001">
    <property type="protein sequence ID" value="TWT37552.1"/>
    <property type="molecule type" value="Genomic_DNA"/>
</dbReference>
<feature type="transmembrane region" description="Helical" evidence="7">
    <location>
        <begin position="23"/>
        <end position="41"/>
    </location>
</feature>
<dbReference type="RefSeq" id="WP_146564884.1">
    <property type="nucleotide sequence ID" value="NZ_SIHJ01000001.1"/>
</dbReference>
<dbReference type="Proteomes" id="UP000316714">
    <property type="component" value="Unassembled WGS sequence"/>
</dbReference>
<feature type="transmembrane region" description="Helical" evidence="7">
    <location>
        <begin position="200"/>
        <end position="220"/>
    </location>
</feature>
<feature type="compositionally biased region" description="Low complexity" evidence="6">
    <location>
        <begin position="411"/>
        <end position="424"/>
    </location>
</feature>
<evidence type="ECO:0000313" key="8">
    <source>
        <dbReference type="EMBL" id="TWT37552.1"/>
    </source>
</evidence>
<dbReference type="GO" id="GO:0016020">
    <property type="term" value="C:membrane"/>
    <property type="evidence" value="ECO:0007669"/>
    <property type="project" value="UniProtKB-SubCell"/>
</dbReference>
<dbReference type="InterPro" id="IPR002549">
    <property type="entry name" value="AI-2E-like"/>
</dbReference>
<keyword evidence="3 7" id="KW-0812">Transmembrane</keyword>
<comment type="similarity">
    <text evidence="2">Belongs to the autoinducer-2 exporter (AI-2E) (TC 2.A.86) family.</text>
</comment>
<feature type="region of interest" description="Disordered" evidence="6">
    <location>
        <begin position="411"/>
        <end position="435"/>
    </location>
</feature>
<evidence type="ECO:0000256" key="7">
    <source>
        <dbReference type="SAM" id="Phobius"/>
    </source>
</evidence>
<dbReference type="OrthoDB" id="9815028at2"/>
<gene>
    <name evidence="8" type="ORF">KOR34_25050</name>
</gene>
<feature type="transmembrane region" description="Helical" evidence="7">
    <location>
        <begin position="81"/>
        <end position="103"/>
    </location>
</feature>
<evidence type="ECO:0000256" key="5">
    <source>
        <dbReference type="ARBA" id="ARBA00023136"/>
    </source>
</evidence>
<protein>
    <submittedName>
        <fullName evidence="8">Putative inner membrane protein</fullName>
    </submittedName>
</protein>
<dbReference type="PANTHER" id="PTHR21716:SF4">
    <property type="entry name" value="TRANSMEMBRANE PROTEIN 245"/>
    <property type="match status" value="1"/>
</dbReference>
<evidence type="ECO:0000256" key="2">
    <source>
        <dbReference type="ARBA" id="ARBA00009773"/>
    </source>
</evidence>
<keyword evidence="5 7" id="KW-0472">Membrane</keyword>
<evidence type="ECO:0000256" key="1">
    <source>
        <dbReference type="ARBA" id="ARBA00004141"/>
    </source>
</evidence>
<accession>A0A5C5VIN2</accession>
<sequence>MPTDSSPNLLADAADHPRAIPRVVSLIALVAVLVLTGLFFFKVMALFVVPLFLAGVLVVIFEPVFKWFVAKLPGKKSLPALCTTAVILLAVLLPCVLLGWQAFEELSAIANVTTNAAGEDQSGNALVRLWNVDFDKLQAEWQAQPLKEDEMPSRLRRVALAYQQLVGRPLTNDEFDVLKRQVLSVAGEEGPHSLLVGLKAVGSIGLGLLVMTVAVFYFFVDGPAMIQTMMHLSPLDDAYEEELLERFAQVSRAVVVATLLSAVVQGLLAGIGYYFAMDNGPIFLLTVMTMLLAMVPFVGAMAVWGFVAIVLFVQGQTFAAVGLAIYGAAIVSTADNVIKPIVLHGQSKLHPLLALLSVLGGVTALGPIGILVGPMLVAFLQALLTMLRKELENLEEEGGLALGAARVVTSPAAAEPAPPSAEEAPPAEDPAGGGE</sequence>
<feature type="transmembrane region" description="Helical" evidence="7">
    <location>
        <begin position="318"/>
        <end position="334"/>
    </location>
</feature>
<organism evidence="8 9">
    <name type="scientific">Posidoniimonas corsicana</name>
    <dbReference type="NCBI Taxonomy" id="1938618"/>
    <lineage>
        <taxon>Bacteria</taxon>
        <taxon>Pseudomonadati</taxon>
        <taxon>Planctomycetota</taxon>
        <taxon>Planctomycetia</taxon>
        <taxon>Pirellulales</taxon>
        <taxon>Lacipirellulaceae</taxon>
        <taxon>Posidoniimonas</taxon>
    </lineage>
</organism>
<feature type="transmembrane region" description="Helical" evidence="7">
    <location>
        <begin position="253"/>
        <end position="276"/>
    </location>
</feature>
<reference evidence="8 9" key="1">
    <citation type="submission" date="2019-02" db="EMBL/GenBank/DDBJ databases">
        <title>Deep-cultivation of Planctomycetes and their phenomic and genomic characterization uncovers novel biology.</title>
        <authorList>
            <person name="Wiegand S."/>
            <person name="Jogler M."/>
            <person name="Boedeker C."/>
            <person name="Pinto D."/>
            <person name="Vollmers J."/>
            <person name="Rivas-Marin E."/>
            <person name="Kohn T."/>
            <person name="Peeters S.H."/>
            <person name="Heuer A."/>
            <person name="Rast P."/>
            <person name="Oberbeckmann S."/>
            <person name="Bunk B."/>
            <person name="Jeske O."/>
            <person name="Meyerdierks A."/>
            <person name="Storesund J.E."/>
            <person name="Kallscheuer N."/>
            <person name="Luecker S."/>
            <person name="Lage O.M."/>
            <person name="Pohl T."/>
            <person name="Merkel B.J."/>
            <person name="Hornburger P."/>
            <person name="Mueller R.-W."/>
            <person name="Bruemmer F."/>
            <person name="Labrenz M."/>
            <person name="Spormann A.M."/>
            <person name="Op Den Camp H."/>
            <person name="Overmann J."/>
            <person name="Amann R."/>
            <person name="Jetten M.S.M."/>
            <person name="Mascher T."/>
            <person name="Medema M.H."/>
            <person name="Devos D.P."/>
            <person name="Kaster A.-K."/>
            <person name="Ovreas L."/>
            <person name="Rohde M."/>
            <person name="Galperin M.Y."/>
            <person name="Jogler C."/>
        </authorList>
    </citation>
    <scope>NUCLEOTIDE SEQUENCE [LARGE SCALE GENOMIC DNA]</scope>
    <source>
        <strain evidence="8 9">KOR34</strain>
    </source>
</reference>
<evidence type="ECO:0000256" key="4">
    <source>
        <dbReference type="ARBA" id="ARBA00022989"/>
    </source>
</evidence>
<keyword evidence="9" id="KW-1185">Reference proteome</keyword>
<comment type="subcellular location">
    <subcellularLocation>
        <location evidence="1">Membrane</location>
        <topology evidence="1">Multi-pass membrane protein</topology>
    </subcellularLocation>
</comment>
<keyword evidence="4 7" id="KW-1133">Transmembrane helix</keyword>